<proteinExistence type="predicted"/>
<comment type="caution">
    <text evidence="2">The sequence shown here is derived from an EMBL/GenBank/DDBJ whole genome shotgun (WGS) entry which is preliminary data.</text>
</comment>
<feature type="domain" description="Putative restriction endonuclease" evidence="1">
    <location>
        <begin position="18"/>
        <end position="187"/>
    </location>
</feature>
<dbReference type="InterPro" id="IPR008538">
    <property type="entry name" value="Uma2"/>
</dbReference>
<gene>
    <name evidence="2" type="ORF">V2H45_09010</name>
</gene>
<sequence length="193" mass="21894">MNALTISLDPIFELTDEKLWQLCQQNRDLRFERSARGELTIMAPEGGNTGMYSSDLNGHLWLWNQRQKLGFTFGSSTGFILPNGAMRSPDASWIAKERWSALTPEQQAKFPPICPDFAIELMSPSDSLSATQAKMQEYRDNGTKLGWLINRKDRQVEIYRIGQPIEILQAPTTLSGEDVLPEFVLSLDLIWQS</sequence>
<keyword evidence="2" id="KW-0378">Hydrolase</keyword>
<reference evidence="2" key="1">
    <citation type="submission" date="2024-01" db="EMBL/GenBank/DDBJ databases">
        <title>Bank of Algae and Cyanobacteria of the Azores (BACA) strain genomes.</title>
        <authorList>
            <person name="Luz R."/>
            <person name="Cordeiro R."/>
            <person name="Fonseca A."/>
            <person name="Goncalves V."/>
        </authorList>
    </citation>
    <scope>NUCLEOTIDE SEQUENCE</scope>
    <source>
        <strain evidence="2">BACA0141</strain>
    </source>
</reference>
<dbReference type="GO" id="GO:0004519">
    <property type="term" value="F:endonuclease activity"/>
    <property type="evidence" value="ECO:0007669"/>
    <property type="project" value="UniProtKB-KW"/>
</dbReference>
<evidence type="ECO:0000313" key="2">
    <source>
        <dbReference type="EMBL" id="MEE3716882.1"/>
    </source>
</evidence>
<dbReference type="AlphaFoldDB" id="A0AAW9PVI6"/>
<dbReference type="EMBL" id="JAZBJZ010000027">
    <property type="protein sequence ID" value="MEE3716882.1"/>
    <property type="molecule type" value="Genomic_DNA"/>
</dbReference>
<name>A0AAW9PVI6_9CYAN</name>
<dbReference type="Proteomes" id="UP001333818">
    <property type="component" value="Unassembled WGS sequence"/>
</dbReference>
<dbReference type="CDD" id="cd06260">
    <property type="entry name" value="DUF820-like"/>
    <property type="match status" value="1"/>
</dbReference>
<dbReference type="PANTHER" id="PTHR34107:SF1">
    <property type="entry name" value="SLL0198 PROTEIN"/>
    <property type="match status" value="1"/>
</dbReference>
<dbReference type="SUPFAM" id="SSF52980">
    <property type="entry name" value="Restriction endonuclease-like"/>
    <property type="match status" value="1"/>
</dbReference>
<dbReference type="RefSeq" id="WP_330483311.1">
    <property type="nucleotide sequence ID" value="NZ_JAZBJZ010000027.1"/>
</dbReference>
<protein>
    <submittedName>
        <fullName evidence="2">Uma2 family endonuclease</fullName>
    </submittedName>
</protein>
<dbReference type="Pfam" id="PF05685">
    <property type="entry name" value="Uma2"/>
    <property type="match status" value="1"/>
</dbReference>
<organism evidence="2 3">
    <name type="scientific">Tumidithrix elongata BACA0141</name>
    <dbReference type="NCBI Taxonomy" id="2716417"/>
    <lineage>
        <taxon>Bacteria</taxon>
        <taxon>Bacillati</taxon>
        <taxon>Cyanobacteriota</taxon>
        <taxon>Cyanophyceae</taxon>
        <taxon>Pseudanabaenales</taxon>
        <taxon>Pseudanabaenaceae</taxon>
        <taxon>Tumidithrix</taxon>
        <taxon>Tumidithrix elongata</taxon>
    </lineage>
</organism>
<evidence type="ECO:0000259" key="1">
    <source>
        <dbReference type="Pfam" id="PF05685"/>
    </source>
</evidence>
<keyword evidence="2" id="KW-0540">Nuclease</keyword>
<keyword evidence="2" id="KW-0255">Endonuclease</keyword>
<dbReference type="PANTHER" id="PTHR34107">
    <property type="entry name" value="SLL0198 PROTEIN-RELATED"/>
    <property type="match status" value="1"/>
</dbReference>
<accession>A0AAW9PVI6</accession>
<evidence type="ECO:0000313" key="3">
    <source>
        <dbReference type="Proteomes" id="UP001333818"/>
    </source>
</evidence>
<dbReference type="Gene3D" id="3.90.1570.10">
    <property type="entry name" value="tt1808, chain A"/>
    <property type="match status" value="1"/>
</dbReference>
<keyword evidence="3" id="KW-1185">Reference proteome</keyword>
<dbReference type="InterPro" id="IPR011335">
    <property type="entry name" value="Restrct_endonuc-II-like"/>
</dbReference>
<dbReference type="InterPro" id="IPR012296">
    <property type="entry name" value="Nuclease_put_TT1808"/>
</dbReference>